<feature type="binding site" evidence="7">
    <location>
        <position position="83"/>
    </location>
    <ligand>
        <name>[2Fe-2S] cluster</name>
        <dbReference type="ChEBI" id="CHEBI:190135"/>
    </ligand>
</feature>
<feature type="binding site" evidence="7">
    <location>
        <position position="119"/>
    </location>
    <ligand>
        <name>[2Fe-2S] cluster</name>
        <dbReference type="ChEBI" id="CHEBI:190135"/>
    </ligand>
</feature>
<dbReference type="AlphaFoldDB" id="A0A425XYN4"/>
<protein>
    <submittedName>
        <fullName evidence="8">NAD(P)H-dependent oxidoreductase subunit E</fullName>
    </submittedName>
</protein>
<comment type="similarity">
    <text evidence="1">Belongs to the complex I 24 kDa subunit family.</text>
</comment>
<keyword evidence="3 7" id="KW-0479">Metal-binding</keyword>
<keyword evidence="5 7" id="KW-0411">Iron-sulfur</keyword>
<dbReference type="SUPFAM" id="SSF52833">
    <property type="entry name" value="Thioredoxin-like"/>
    <property type="match status" value="1"/>
</dbReference>
<name>A0A425XYN4_9BACT</name>
<evidence type="ECO:0000313" key="9">
    <source>
        <dbReference type="Proteomes" id="UP000285794"/>
    </source>
</evidence>
<dbReference type="Gene3D" id="1.10.10.1590">
    <property type="entry name" value="NADH-quinone oxidoreductase subunit E"/>
    <property type="match status" value="1"/>
</dbReference>
<reference evidence="8 9" key="1">
    <citation type="submission" date="2018-07" db="EMBL/GenBank/DDBJ databases">
        <title>Draft genome sequence of Ancylomarina sp. M1P.</title>
        <authorList>
            <person name="Yadav S."/>
            <person name="Villanueva L."/>
            <person name="Damste J.S.S."/>
        </authorList>
    </citation>
    <scope>NUCLEOTIDE SEQUENCE [LARGE SCALE GENOMIC DNA]</scope>
    <source>
        <strain evidence="8 9">M1P</strain>
    </source>
</reference>
<dbReference type="GO" id="GO:0051537">
    <property type="term" value="F:2 iron, 2 sulfur cluster binding"/>
    <property type="evidence" value="ECO:0007669"/>
    <property type="project" value="UniProtKB-KW"/>
</dbReference>
<dbReference type="InterPro" id="IPR036249">
    <property type="entry name" value="Thioredoxin-like_sf"/>
</dbReference>
<feature type="binding site" evidence="7">
    <location>
        <position position="78"/>
    </location>
    <ligand>
        <name>[2Fe-2S] cluster</name>
        <dbReference type="ChEBI" id="CHEBI:190135"/>
    </ligand>
</feature>
<evidence type="ECO:0000256" key="4">
    <source>
        <dbReference type="ARBA" id="ARBA00023004"/>
    </source>
</evidence>
<evidence type="ECO:0000256" key="2">
    <source>
        <dbReference type="ARBA" id="ARBA00022714"/>
    </source>
</evidence>
<dbReference type="Pfam" id="PF01257">
    <property type="entry name" value="2Fe-2S_thioredx"/>
    <property type="match status" value="1"/>
</dbReference>
<gene>
    <name evidence="8" type="ORF">DWB61_13435</name>
</gene>
<dbReference type="OrthoDB" id="9807941at2"/>
<evidence type="ECO:0000256" key="6">
    <source>
        <dbReference type="ARBA" id="ARBA00034078"/>
    </source>
</evidence>
<evidence type="ECO:0000256" key="7">
    <source>
        <dbReference type="PIRSR" id="PIRSR000216-1"/>
    </source>
</evidence>
<dbReference type="GO" id="GO:0003954">
    <property type="term" value="F:NADH dehydrogenase activity"/>
    <property type="evidence" value="ECO:0007669"/>
    <property type="project" value="TreeGrafter"/>
</dbReference>
<dbReference type="InterPro" id="IPR042128">
    <property type="entry name" value="NuoE_dom"/>
</dbReference>
<feature type="binding site" evidence="7">
    <location>
        <position position="123"/>
    </location>
    <ligand>
        <name>[2Fe-2S] cluster</name>
        <dbReference type="ChEBI" id="CHEBI:190135"/>
    </ligand>
</feature>
<comment type="cofactor">
    <cofactor evidence="6">
        <name>[2Fe-2S] cluster</name>
        <dbReference type="ChEBI" id="CHEBI:190135"/>
    </cofactor>
</comment>
<dbReference type="Gene3D" id="3.40.30.10">
    <property type="entry name" value="Glutaredoxin"/>
    <property type="match status" value="1"/>
</dbReference>
<dbReference type="PROSITE" id="PS01099">
    <property type="entry name" value="COMPLEX1_24K"/>
    <property type="match status" value="1"/>
</dbReference>
<evidence type="ECO:0000256" key="1">
    <source>
        <dbReference type="ARBA" id="ARBA00010643"/>
    </source>
</evidence>
<dbReference type="PANTHER" id="PTHR10371:SF3">
    <property type="entry name" value="NADH DEHYDROGENASE [UBIQUINONE] FLAVOPROTEIN 2, MITOCHONDRIAL"/>
    <property type="match status" value="1"/>
</dbReference>
<evidence type="ECO:0000256" key="3">
    <source>
        <dbReference type="ARBA" id="ARBA00022723"/>
    </source>
</evidence>
<dbReference type="PIRSF" id="PIRSF000216">
    <property type="entry name" value="NADH_DH_24kDa"/>
    <property type="match status" value="1"/>
</dbReference>
<dbReference type="CDD" id="cd03064">
    <property type="entry name" value="TRX_Fd_NuoE"/>
    <property type="match status" value="1"/>
</dbReference>
<dbReference type="InterPro" id="IPR002023">
    <property type="entry name" value="NuoE-like"/>
</dbReference>
<dbReference type="EMBL" id="QQWG01000015">
    <property type="protein sequence ID" value="RRG20094.1"/>
    <property type="molecule type" value="Genomic_DNA"/>
</dbReference>
<keyword evidence="9" id="KW-1185">Reference proteome</keyword>
<dbReference type="Proteomes" id="UP000285794">
    <property type="component" value="Unassembled WGS sequence"/>
</dbReference>
<evidence type="ECO:0000256" key="5">
    <source>
        <dbReference type="ARBA" id="ARBA00023014"/>
    </source>
</evidence>
<keyword evidence="4 7" id="KW-0408">Iron</keyword>
<comment type="cofactor">
    <cofactor evidence="7">
        <name>[2Fe-2S] cluster</name>
        <dbReference type="ChEBI" id="CHEBI:190135"/>
    </cofactor>
    <text evidence="7">Binds 1 [2Fe-2S] cluster.</text>
</comment>
<organism evidence="8 9">
    <name type="scientific">Ancylomarina euxinus</name>
    <dbReference type="NCBI Taxonomy" id="2283627"/>
    <lineage>
        <taxon>Bacteria</taxon>
        <taxon>Pseudomonadati</taxon>
        <taxon>Bacteroidota</taxon>
        <taxon>Bacteroidia</taxon>
        <taxon>Marinilabiliales</taxon>
        <taxon>Marinifilaceae</taxon>
        <taxon>Ancylomarina</taxon>
    </lineage>
</organism>
<comment type="caution">
    <text evidence="8">The sequence shown here is derived from an EMBL/GenBank/DDBJ whole genome shotgun (WGS) entry which is preliminary data.</text>
</comment>
<keyword evidence="2 7" id="KW-0001">2Fe-2S</keyword>
<dbReference type="GO" id="GO:0046872">
    <property type="term" value="F:metal ion binding"/>
    <property type="evidence" value="ECO:0007669"/>
    <property type="project" value="UniProtKB-KW"/>
</dbReference>
<evidence type="ECO:0000313" key="8">
    <source>
        <dbReference type="EMBL" id="RRG20094.1"/>
    </source>
</evidence>
<dbReference type="PANTHER" id="PTHR10371">
    <property type="entry name" value="NADH DEHYDROGENASE UBIQUINONE FLAVOPROTEIN 2, MITOCHONDRIAL"/>
    <property type="match status" value="1"/>
</dbReference>
<accession>A0A425XYN4</accession>
<proteinExistence type="inferred from homology"/>
<dbReference type="InterPro" id="IPR041921">
    <property type="entry name" value="NuoE_N"/>
</dbReference>
<sequence length="158" mass="17707">MNDQAELVKDLVTEYGIKREKLLPILQTVVEKDRFLSASAILKIAEETKIPAADVYGTASFYSFLDIVPRGKYVIRVCKTITCAMKGKNQILLALEDFLKVKLGETTPDKLFTILETNCLGWCHKAPAMLVNDDVYTELTPNMVVDILSSYKAEADKK</sequence>